<gene>
    <name evidence="1" type="ORF">SAMN02745146_2484</name>
</gene>
<dbReference type="Proteomes" id="UP000184418">
    <property type="component" value="Unassembled WGS sequence"/>
</dbReference>
<evidence type="ECO:0000313" key="1">
    <source>
        <dbReference type="EMBL" id="SHJ16143.1"/>
    </source>
</evidence>
<dbReference type="EMBL" id="FQYN01000004">
    <property type="protein sequence ID" value="SHJ16143.1"/>
    <property type="molecule type" value="Genomic_DNA"/>
</dbReference>
<dbReference type="OrthoDB" id="4793808at2"/>
<dbReference type="Gene3D" id="3.30.370.10">
    <property type="entry name" value="Barstar-like"/>
    <property type="match status" value="1"/>
</dbReference>
<name>A0A1M6H1P7_9BACT</name>
<keyword evidence="2" id="KW-1185">Reference proteome</keyword>
<accession>A0A1M6H1P7</accession>
<organism evidence="1 2">
    <name type="scientific">Hymenobacter daecheongensis DSM 21074</name>
    <dbReference type="NCBI Taxonomy" id="1121955"/>
    <lineage>
        <taxon>Bacteria</taxon>
        <taxon>Pseudomonadati</taxon>
        <taxon>Bacteroidota</taxon>
        <taxon>Cytophagia</taxon>
        <taxon>Cytophagales</taxon>
        <taxon>Hymenobacteraceae</taxon>
        <taxon>Hymenobacter</taxon>
    </lineage>
</organism>
<sequence>MKIIIEGNLINTIDDFYGQIEKHLIIGECPWGRNLDSLDEIVLYSFNYTDDPSLNVTEILWSDSALSAQRLNRGEQHNLFYILTEMLSSNEEIKLILE</sequence>
<evidence type="ECO:0000313" key="2">
    <source>
        <dbReference type="Proteomes" id="UP000184418"/>
    </source>
</evidence>
<dbReference type="AlphaFoldDB" id="A0A1M6H1P7"/>
<dbReference type="InterPro" id="IPR035905">
    <property type="entry name" value="Barstar-like_sf"/>
</dbReference>
<protein>
    <submittedName>
        <fullName evidence="1">Uncharacterized protein</fullName>
    </submittedName>
</protein>
<dbReference type="RefSeq" id="WP_073109608.1">
    <property type="nucleotide sequence ID" value="NZ_FQYN01000004.1"/>
</dbReference>
<proteinExistence type="predicted"/>
<reference evidence="1 2" key="1">
    <citation type="submission" date="2016-11" db="EMBL/GenBank/DDBJ databases">
        <authorList>
            <person name="Jaros S."/>
            <person name="Januszkiewicz K."/>
            <person name="Wedrychowicz H."/>
        </authorList>
    </citation>
    <scope>NUCLEOTIDE SEQUENCE [LARGE SCALE GENOMIC DNA]</scope>
    <source>
        <strain evidence="1 2">DSM 21074</strain>
    </source>
</reference>
<dbReference type="SUPFAM" id="SSF52038">
    <property type="entry name" value="Barstar-related"/>
    <property type="match status" value="1"/>
</dbReference>